<name>A0A4Q7UCA3_9ACTN</name>
<dbReference type="Proteomes" id="UP000293781">
    <property type="component" value="Unassembled WGS sequence"/>
</dbReference>
<organism evidence="2 3">
    <name type="scientific">Micromonospora violae</name>
    <dbReference type="NCBI Taxonomy" id="1278207"/>
    <lineage>
        <taxon>Bacteria</taxon>
        <taxon>Bacillati</taxon>
        <taxon>Actinomycetota</taxon>
        <taxon>Actinomycetes</taxon>
        <taxon>Micromonosporales</taxon>
        <taxon>Micromonosporaceae</taxon>
        <taxon>Micromonospora</taxon>
    </lineage>
</organism>
<feature type="signal peptide" evidence="1">
    <location>
        <begin position="1"/>
        <end position="28"/>
    </location>
</feature>
<sequence>MTDRMALPAALVPWASALSALTSDVALAMGPLVRQINDLFPVTEGGSTEDGQPDGYDGLAARGAIERLLPSQLLLMQELPDEFIRRAAGGELLYLAPANRSAAPRGRVAVLVDTGPEQLGAARLVQLAALIVLHRRAAGQGRSMVVGVLGERPGSWRGGELSKQLAGWLVARKAAEPTPSTVREWRKQLDTADQAWLLTGPRLASHLPDRSRVLVSNEQEWGVDGAAVVRVVVGERHLDLPLPRGEVALRVLRGTGFRDASVGVSAGTGPLRRPMFPSAAPYLIARGDGPAEILSVRVPTGRPRRHQLPGPALAASWLGRRLVVLTWVDETLRAVVIGKTLGRLQELSVPLAAIGMTVSEVEAATEGALSPLYFQGGVLLCQLGGNWWSLSTEGSHQLSSYVTVAPGRQMDDPRLAWRAGTHIGVTGVAGGARIPADAQVVLGAGKRTAWSLGGTTWRIHAAAGLVGDVTLTKEATVIGMVDIGGPQLVTLSSGGLIVRLVSPARTQTLTRWSGGIAEPALHPTEPWLAVPRPEGLIDIVDLATNQILRTVRSTG</sequence>
<proteinExistence type="predicted"/>
<reference evidence="2 3" key="1">
    <citation type="submission" date="2019-02" db="EMBL/GenBank/DDBJ databases">
        <title>Sequencing the genomes of 1000 actinobacteria strains.</title>
        <authorList>
            <person name="Klenk H.-P."/>
        </authorList>
    </citation>
    <scope>NUCLEOTIDE SEQUENCE [LARGE SCALE GENOMIC DNA]</scope>
    <source>
        <strain evidence="2 3">DSM 45888</strain>
    </source>
</reference>
<gene>
    <name evidence="2" type="ORF">EV382_1004</name>
</gene>
<comment type="caution">
    <text evidence="2">The sequence shown here is derived from an EMBL/GenBank/DDBJ whole genome shotgun (WGS) entry which is preliminary data.</text>
</comment>
<keyword evidence="3" id="KW-1185">Reference proteome</keyword>
<evidence type="ECO:0000313" key="2">
    <source>
        <dbReference type="EMBL" id="RZT77838.1"/>
    </source>
</evidence>
<protein>
    <submittedName>
        <fullName evidence="2">Uncharacterized protein</fullName>
    </submittedName>
</protein>
<evidence type="ECO:0000256" key="1">
    <source>
        <dbReference type="SAM" id="SignalP"/>
    </source>
</evidence>
<dbReference type="AlphaFoldDB" id="A0A4Q7UCA3"/>
<accession>A0A4Q7UCA3</accession>
<feature type="chain" id="PRO_5038509090" evidence="1">
    <location>
        <begin position="29"/>
        <end position="555"/>
    </location>
</feature>
<dbReference type="EMBL" id="SHKK01000001">
    <property type="protein sequence ID" value="RZT77838.1"/>
    <property type="molecule type" value="Genomic_DNA"/>
</dbReference>
<keyword evidence="1" id="KW-0732">Signal</keyword>
<evidence type="ECO:0000313" key="3">
    <source>
        <dbReference type="Proteomes" id="UP000293781"/>
    </source>
</evidence>